<evidence type="ECO:0008006" key="3">
    <source>
        <dbReference type="Google" id="ProtNLM"/>
    </source>
</evidence>
<name>A0A6F8ZE32_9FIRM</name>
<protein>
    <recommendedName>
        <fullName evidence="3">Class I SAM-dependent methyltransferase</fullName>
    </recommendedName>
</protein>
<evidence type="ECO:0000313" key="2">
    <source>
        <dbReference type="Proteomes" id="UP000503399"/>
    </source>
</evidence>
<dbReference type="AlphaFoldDB" id="A0A6F8ZE32"/>
<sequence length="237" mass="26883">MQLASFRQILPLFSDVPVRLDWLIRYEPVVAFLVWQDLLGTRIIDFGSGDTGLGGVLNLPFIGVDTVFHHPPPPQMARMTWEAFRQQEVDADVVIALDVFEHLPWPERADVAALLSRRARRFLLVSYPAGPVAQELDAATFLLTYPQVPDWLWQHFRHALPADEVPGFTLQKFHEEPHEPALLHLLSATNPTLVRDPVLKARILDWANRLRADTRPGASAYRRLVFYRRTAPGGEGA</sequence>
<dbReference type="KEGG" id="hfv:R50_0206"/>
<organism evidence="1 2">
    <name type="scientific">Candidatus Hydrogenisulfobacillus filiaventi</name>
    <dbReference type="NCBI Taxonomy" id="2707344"/>
    <lineage>
        <taxon>Bacteria</taxon>
        <taxon>Bacillati</taxon>
        <taxon>Bacillota</taxon>
        <taxon>Clostridia</taxon>
        <taxon>Eubacteriales</taxon>
        <taxon>Clostridiales Family XVII. Incertae Sedis</taxon>
        <taxon>Candidatus Hydrogenisulfobacillus</taxon>
    </lineage>
</organism>
<evidence type="ECO:0000313" key="1">
    <source>
        <dbReference type="EMBL" id="CAB1127712.1"/>
    </source>
</evidence>
<gene>
    <name evidence="1" type="ORF">R50_0206</name>
</gene>
<dbReference type="EMBL" id="LR778114">
    <property type="protein sequence ID" value="CAB1127712.1"/>
    <property type="molecule type" value="Genomic_DNA"/>
</dbReference>
<dbReference type="Proteomes" id="UP000503399">
    <property type="component" value="Chromosome"/>
</dbReference>
<reference evidence="1 2" key="1">
    <citation type="submission" date="2020-02" db="EMBL/GenBank/DDBJ databases">
        <authorList>
            <person name="Hogendoorn C."/>
        </authorList>
    </citation>
    <scope>NUCLEOTIDE SEQUENCE [LARGE SCALE GENOMIC DNA]</scope>
    <source>
        <strain evidence="1">R501</strain>
    </source>
</reference>
<keyword evidence="2" id="KW-1185">Reference proteome</keyword>
<proteinExistence type="predicted"/>
<accession>A0A6F8ZE32</accession>